<dbReference type="PANTHER" id="PTHR48100">
    <property type="entry name" value="BROAD-SPECIFICITY PHOSPHATASE YOR283W-RELATED"/>
    <property type="match status" value="1"/>
</dbReference>
<name>A0AAD8Y7D4_9STRA</name>
<accession>A0AAD8Y7D4</accession>
<dbReference type="EC" id="3.1.3.-" evidence="1"/>
<comment type="caution">
    <text evidence="1">The sequence shown here is derived from an EMBL/GenBank/DDBJ whole genome shotgun (WGS) entry which is preliminary data.</text>
</comment>
<dbReference type="Pfam" id="PF00300">
    <property type="entry name" value="His_Phos_1"/>
    <property type="match status" value="1"/>
</dbReference>
<dbReference type="InterPro" id="IPR029033">
    <property type="entry name" value="His_PPase_superfam"/>
</dbReference>
<evidence type="ECO:0000313" key="1">
    <source>
        <dbReference type="EMBL" id="KAK1739985.1"/>
    </source>
</evidence>
<dbReference type="GO" id="GO:0016791">
    <property type="term" value="F:phosphatase activity"/>
    <property type="evidence" value="ECO:0007669"/>
    <property type="project" value="TreeGrafter"/>
</dbReference>
<dbReference type="AlphaFoldDB" id="A0AAD8Y7D4"/>
<sequence length="360" mass="40708">MQLTRRRSAAMALALSSSLQRSVPVASYHVASAFFNHLSGRIGVRHNHQRLKSSSRDDPSLTSEATCYNHLKQSRPIRIKAKALHPSEAAATKADLANDDKSTSTITKLVHFQRHGQGTHNQLYQQWTDRTGIPIDLSETNPELNPLLLPDIIDAPLTDKGRNQCKEQRIDKSKYFAGVELIVVSPLVRALETACITFEDHLPSASKRDDGEEEGVRWIANEGIREELGLLLCNQRRPLKETLLEFPHVDFSLLAQHDERSDEDVYWKQHCERTSMNNADGAPQRESMEDMSHRAYDFLVEYLYHRPEKEIAVVGHSAWLLAMTSAVLEFDEGSEDVEEFGTMFGQAELRSATLTFTEIN</sequence>
<dbReference type="SMART" id="SM00855">
    <property type="entry name" value="PGAM"/>
    <property type="match status" value="1"/>
</dbReference>
<dbReference type="InterPro" id="IPR013078">
    <property type="entry name" value="His_Pase_superF_clade-1"/>
</dbReference>
<protein>
    <submittedName>
        <fullName evidence="1">Histidine phosphatase family protein</fullName>
        <ecNumber evidence="1">3.1.3.-</ecNumber>
    </submittedName>
</protein>
<dbReference type="PANTHER" id="PTHR48100:SF61">
    <property type="entry name" value="PHOSPHOGLYCERATE MUTASE"/>
    <property type="match status" value="1"/>
</dbReference>
<keyword evidence="2" id="KW-1185">Reference proteome</keyword>
<evidence type="ECO:0000313" key="2">
    <source>
        <dbReference type="Proteomes" id="UP001224775"/>
    </source>
</evidence>
<dbReference type="Gene3D" id="3.40.50.1240">
    <property type="entry name" value="Phosphoglycerate mutase-like"/>
    <property type="match status" value="1"/>
</dbReference>
<dbReference type="InterPro" id="IPR050275">
    <property type="entry name" value="PGM_Phosphatase"/>
</dbReference>
<gene>
    <name evidence="1" type="ORF">QTG54_008935</name>
</gene>
<dbReference type="SUPFAM" id="SSF53254">
    <property type="entry name" value="Phosphoglycerate mutase-like"/>
    <property type="match status" value="1"/>
</dbReference>
<dbReference type="GO" id="GO:0005737">
    <property type="term" value="C:cytoplasm"/>
    <property type="evidence" value="ECO:0007669"/>
    <property type="project" value="TreeGrafter"/>
</dbReference>
<reference evidence="1" key="1">
    <citation type="submission" date="2023-06" db="EMBL/GenBank/DDBJ databases">
        <title>Survivors Of The Sea: Transcriptome response of Skeletonema marinoi to long-term dormancy.</title>
        <authorList>
            <person name="Pinder M.I.M."/>
            <person name="Kourtchenko O."/>
            <person name="Robertson E.K."/>
            <person name="Larsson T."/>
            <person name="Maumus F."/>
            <person name="Osuna-Cruz C.M."/>
            <person name="Vancaester E."/>
            <person name="Stenow R."/>
            <person name="Vandepoele K."/>
            <person name="Ploug H."/>
            <person name="Bruchert V."/>
            <person name="Godhe A."/>
            <person name="Topel M."/>
        </authorList>
    </citation>
    <scope>NUCLEOTIDE SEQUENCE</scope>
    <source>
        <strain evidence="1">R05AC</strain>
    </source>
</reference>
<proteinExistence type="predicted"/>
<dbReference type="EMBL" id="JATAAI010000016">
    <property type="protein sequence ID" value="KAK1739985.1"/>
    <property type="molecule type" value="Genomic_DNA"/>
</dbReference>
<keyword evidence="1" id="KW-0378">Hydrolase</keyword>
<organism evidence="1 2">
    <name type="scientific">Skeletonema marinoi</name>
    <dbReference type="NCBI Taxonomy" id="267567"/>
    <lineage>
        <taxon>Eukaryota</taxon>
        <taxon>Sar</taxon>
        <taxon>Stramenopiles</taxon>
        <taxon>Ochrophyta</taxon>
        <taxon>Bacillariophyta</taxon>
        <taxon>Coscinodiscophyceae</taxon>
        <taxon>Thalassiosirophycidae</taxon>
        <taxon>Thalassiosirales</taxon>
        <taxon>Skeletonemataceae</taxon>
        <taxon>Skeletonema</taxon>
        <taxon>Skeletonema marinoi-dohrnii complex</taxon>
    </lineage>
</organism>
<dbReference type="Proteomes" id="UP001224775">
    <property type="component" value="Unassembled WGS sequence"/>
</dbReference>